<dbReference type="SMART" id="SM00073">
    <property type="entry name" value="HPT"/>
    <property type="match status" value="1"/>
</dbReference>
<dbReference type="InterPro" id="IPR036097">
    <property type="entry name" value="HisK_dim/P_sf"/>
</dbReference>
<dbReference type="PRINTS" id="PR00344">
    <property type="entry name" value="BCTRLSENSOR"/>
</dbReference>
<accession>A0ABW4I1P1</accession>
<feature type="domain" description="Histidine kinase" evidence="8">
    <location>
        <begin position="142"/>
        <end position="393"/>
    </location>
</feature>
<gene>
    <name evidence="11" type="ORF">ACFSCW_06020</name>
</gene>
<dbReference type="InterPro" id="IPR002545">
    <property type="entry name" value="CheW-lke_dom"/>
</dbReference>
<dbReference type="PROSITE" id="PS50894">
    <property type="entry name" value="HPT"/>
    <property type="match status" value="1"/>
</dbReference>
<dbReference type="InterPro" id="IPR004358">
    <property type="entry name" value="Sig_transdc_His_kin-like_C"/>
</dbReference>
<dbReference type="SMART" id="SM00387">
    <property type="entry name" value="HATPase_c"/>
    <property type="match status" value="1"/>
</dbReference>
<dbReference type="SUPFAM" id="SSF47384">
    <property type="entry name" value="Homodimeric domain of signal transducing histidine kinase"/>
    <property type="match status" value="1"/>
</dbReference>
<evidence type="ECO:0000259" key="8">
    <source>
        <dbReference type="PROSITE" id="PS50109"/>
    </source>
</evidence>
<dbReference type="InterPro" id="IPR036641">
    <property type="entry name" value="HPT_dom_sf"/>
</dbReference>
<dbReference type="PANTHER" id="PTHR43395:SF1">
    <property type="entry name" value="CHEMOTAXIS PROTEIN CHEA"/>
    <property type="match status" value="1"/>
</dbReference>
<evidence type="ECO:0000256" key="5">
    <source>
        <dbReference type="ARBA" id="ARBA00022777"/>
    </source>
</evidence>
<dbReference type="InterPro" id="IPR004105">
    <property type="entry name" value="CheA-like_dim"/>
</dbReference>
<dbReference type="PROSITE" id="PS50109">
    <property type="entry name" value="HIS_KIN"/>
    <property type="match status" value="1"/>
</dbReference>
<sequence length="779" mass="82714">MDDLLAEFLAETRETLDALSGEIIAWEADPGDRSRLDAIFRFVHTVKGSCGFLDLPRLERLSHAAEDVLAELRAGTRTADASLVSAVLAIIDRIGELNEALESGTALPDGDDGLLIAALSAEAPVCPVTGAPTQVTQSSNKAPARSIRVPLELLDRMMSGVSDMVLARNELARRLREVGAEQEVGGAFERLSTCLADMRDSITRTRMQRIEKLFSALPRMVRDTSAELGKAVELDIDGSDVELDREMIELMRDPLTHMVRNSIDHGIEPADVRRKRGKPESGRLSISARQSGNQIVIEIADDGQGIDEARVVAKAIASGVITQELANALPPAARAALIFSPGVSTAQEVTSISGRGVGMDVVKSNIERIGGSIELDNRPGIGLRTIIRVPLTLTIIASLTVSAGEQSFAIPRAAIEEIVHVSSASIRVDMLGDASVATIRGRTLPLVHLEQVLGLGPVEETAGRTIIVVGAGTGLSYALCVGAVHDHEELVIKPASPAVMGAGVYGGMSLPDSGVPMLMLDAAGVAARAGIKPEESDPLKLLAQDSAEEVERHFVSTLLFRDLAGRRLGVRLGVVERLEDVPADRIAVTAGQVRVAIEGRLLPLAGADAEATSGLATVKLLRLSDGVSELAYLIDDVIDIVQLPPGFQSAASEGPIAGVALVDGEQVELIDVFWLFAQAGAAPTKEERPLCLLADPEDRWSREILRPLLEAAGYRVGFSGEASEQPDVVIASSTSEESGPAPVIRLRPDMAGANDGSIYRYDRMGLLAAIENQVARRRA</sequence>
<dbReference type="SUPFAM" id="SSF47226">
    <property type="entry name" value="Histidine-containing phosphotransfer domain, HPT domain"/>
    <property type="match status" value="1"/>
</dbReference>
<organism evidence="11 12">
    <name type="scientific">Sphingomonas tabacisoli</name>
    <dbReference type="NCBI Taxonomy" id="2249466"/>
    <lineage>
        <taxon>Bacteria</taxon>
        <taxon>Pseudomonadati</taxon>
        <taxon>Pseudomonadota</taxon>
        <taxon>Alphaproteobacteria</taxon>
        <taxon>Sphingomonadales</taxon>
        <taxon>Sphingomonadaceae</taxon>
        <taxon>Sphingomonas</taxon>
    </lineage>
</organism>
<reference evidence="12" key="1">
    <citation type="journal article" date="2019" name="Int. J. Syst. Evol. Microbiol.">
        <title>The Global Catalogue of Microorganisms (GCM) 10K type strain sequencing project: providing services to taxonomists for standard genome sequencing and annotation.</title>
        <authorList>
            <consortium name="The Broad Institute Genomics Platform"/>
            <consortium name="The Broad Institute Genome Sequencing Center for Infectious Disease"/>
            <person name="Wu L."/>
            <person name="Ma J."/>
        </authorList>
    </citation>
    <scope>NUCLEOTIDE SEQUENCE [LARGE SCALE GENOMIC DNA]</scope>
    <source>
        <strain evidence="12">CGMCC 1.16275</strain>
    </source>
</reference>
<keyword evidence="4 11" id="KW-0808">Transferase</keyword>
<dbReference type="PROSITE" id="PS50851">
    <property type="entry name" value="CHEW"/>
    <property type="match status" value="1"/>
</dbReference>
<dbReference type="CDD" id="cd00088">
    <property type="entry name" value="HPT"/>
    <property type="match status" value="1"/>
</dbReference>
<dbReference type="Proteomes" id="UP001597115">
    <property type="component" value="Unassembled WGS sequence"/>
</dbReference>
<dbReference type="EC" id="2.7.13.3" evidence="2"/>
<dbReference type="Gene3D" id="3.30.565.10">
    <property type="entry name" value="Histidine kinase-like ATPase, C-terminal domain"/>
    <property type="match status" value="1"/>
</dbReference>
<protein>
    <recommendedName>
        <fullName evidence="2">histidine kinase</fullName>
        <ecNumber evidence="2">2.7.13.3</ecNumber>
    </recommendedName>
</protein>
<dbReference type="InterPro" id="IPR036061">
    <property type="entry name" value="CheW-like_dom_sf"/>
</dbReference>
<feature type="domain" description="CheW-like" evidence="9">
    <location>
        <begin position="395"/>
        <end position="531"/>
    </location>
</feature>
<dbReference type="SUPFAM" id="SSF55874">
    <property type="entry name" value="ATPase domain of HSP90 chaperone/DNA topoisomerase II/histidine kinase"/>
    <property type="match status" value="1"/>
</dbReference>
<dbReference type="Gene3D" id="1.20.120.160">
    <property type="entry name" value="HPT domain"/>
    <property type="match status" value="1"/>
</dbReference>
<evidence type="ECO:0000256" key="2">
    <source>
        <dbReference type="ARBA" id="ARBA00012438"/>
    </source>
</evidence>
<dbReference type="InterPro" id="IPR008207">
    <property type="entry name" value="Sig_transdc_His_kin_Hpt_dom"/>
</dbReference>
<keyword evidence="6" id="KW-0902">Two-component regulatory system</keyword>
<dbReference type="InterPro" id="IPR036890">
    <property type="entry name" value="HATPase_C_sf"/>
</dbReference>
<keyword evidence="5" id="KW-0418">Kinase</keyword>
<comment type="catalytic activity">
    <reaction evidence="1">
        <text>ATP + protein L-histidine = ADP + protein N-phospho-L-histidine.</text>
        <dbReference type="EC" id="2.7.13.3"/>
    </reaction>
</comment>
<dbReference type="GO" id="GO:0004673">
    <property type="term" value="F:protein histidine kinase activity"/>
    <property type="evidence" value="ECO:0007669"/>
    <property type="project" value="UniProtKB-EC"/>
</dbReference>
<dbReference type="SMART" id="SM01231">
    <property type="entry name" value="H-kinase_dim"/>
    <property type="match status" value="1"/>
</dbReference>
<evidence type="ECO:0000256" key="7">
    <source>
        <dbReference type="PROSITE-ProRule" id="PRU00110"/>
    </source>
</evidence>
<evidence type="ECO:0000256" key="6">
    <source>
        <dbReference type="ARBA" id="ARBA00023012"/>
    </source>
</evidence>
<feature type="domain" description="HPt" evidence="10">
    <location>
        <begin position="1"/>
        <end position="101"/>
    </location>
</feature>
<dbReference type="InterPro" id="IPR051315">
    <property type="entry name" value="Bact_Chemotaxis_CheA"/>
</dbReference>
<proteinExistence type="predicted"/>
<dbReference type="InterPro" id="IPR037006">
    <property type="entry name" value="CheA-like_homodim_sf"/>
</dbReference>
<keyword evidence="3 7" id="KW-0597">Phosphoprotein</keyword>
<evidence type="ECO:0000313" key="11">
    <source>
        <dbReference type="EMBL" id="MFD1611356.1"/>
    </source>
</evidence>
<feature type="modified residue" description="Phosphohistidine" evidence="7">
    <location>
        <position position="44"/>
    </location>
</feature>
<dbReference type="Pfam" id="PF02895">
    <property type="entry name" value="H-kinase_dim"/>
    <property type="match status" value="1"/>
</dbReference>
<comment type="caution">
    <text evidence="11">The sequence shown here is derived from an EMBL/GenBank/DDBJ whole genome shotgun (WGS) entry which is preliminary data.</text>
</comment>
<evidence type="ECO:0000256" key="1">
    <source>
        <dbReference type="ARBA" id="ARBA00000085"/>
    </source>
</evidence>
<name>A0ABW4I1P1_9SPHN</name>
<evidence type="ECO:0000313" key="12">
    <source>
        <dbReference type="Proteomes" id="UP001597115"/>
    </source>
</evidence>
<evidence type="ECO:0000256" key="3">
    <source>
        <dbReference type="ARBA" id="ARBA00022553"/>
    </source>
</evidence>
<dbReference type="EMBL" id="JBHUDY010000001">
    <property type="protein sequence ID" value="MFD1611356.1"/>
    <property type="molecule type" value="Genomic_DNA"/>
</dbReference>
<dbReference type="RefSeq" id="WP_380887893.1">
    <property type="nucleotide sequence ID" value="NZ_JBHUDY010000001.1"/>
</dbReference>
<dbReference type="Gene3D" id="1.10.287.560">
    <property type="entry name" value="Histidine kinase CheA-like, homodimeric domain"/>
    <property type="match status" value="1"/>
</dbReference>
<dbReference type="Gene3D" id="2.40.50.180">
    <property type="entry name" value="CheA-289, Domain 4"/>
    <property type="match status" value="1"/>
</dbReference>
<evidence type="ECO:0000256" key="4">
    <source>
        <dbReference type="ARBA" id="ARBA00022679"/>
    </source>
</evidence>
<dbReference type="InterPro" id="IPR005467">
    <property type="entry name" value="His_kinase_dom"/>
</dbReference>
<dbReference type="Pfam" id="PF02518">
    <property type="entry name" value="HATPase_c"/>
    <property type="match status" value="1"/>
</dbReference>
<keyword evidence="12" id="KW-1185">Reference proteome</keyword>
<evidence type="ECO:0000259" key="9">
    <source>
        <dbReference type="PROSITE" id="PS50851"/>
    </source>
</evidence>
<dbReference type="Pfam" id="PF01584">
    <property type="entry name" value="CheW"/>
    <property type="match status" value="1"/>
</dbReference>
<evidence type="ECO:0000259" key="10">
    <source>
        <dbReference type="PROSITE" id="PS50894"/>
    </source>
</evidence>
<dbReference type="PANTHER" id="PTHR43395">
    <property type="entry name" value="SENSOR HISTIDINE KINASE CHEA"/>
    <property type="match status" value="1"/>
</dbReference>
<dbReference type="InterPro" id="IPR003594">
    <property type="entry name" value="HATPase_dom"/>
</dbReference>
<dbReference type="Pfam" id="PF01627">
    <property type="entry name" value="Hpt"/>
    <property type="match status" value="1"/>
</dbReference>
<dbReference type="SUPFAM" id="SSF50341">
    <property type="entry name" value="CheW-like"/>
    <property type="match status" value="1"/>
</dbReference>
<dbReference type="SMART" id="SM00260">
    <property type="entry name" value="CheW"/>
    <property type="match status" value="1"/>
</dbReference>